<keyword evidence="2" id="KW-1185">Reference proteome</keyword>
<gene>
    <name evidence="1" type="ORF">V6N11_001502</name>
</gene>
<proteinExistence type="predicted"/>
<accession>A0ABR2S0A5</accession>
<name>A0ABR2S0A5_9ROSI</name>
<reference evidence="1 2" key="1">
    <citation type="journal article" date="2024" name="G3 (Bethesda)">
        <title>Genome assembly of Hibiscus sabdariffa L. provides insights into metabolisms of medicinal natural products.</title>
        <authorList>
            <person name="Kim T."/>
        </authorList>
    </citation>
    <scope>NUCLEOTIDE SEQUENCE [LARGE SCALE GENOMIC DNA]</scope>
    <source>
        <strain evidence="1">TK-2024</strain>
        <tissue evidence="1">Old leaves</tissue>
    </source>
</reference>
<protein>
    <submittedName>
        <fullName evidence="1">Uncharacterized protein</fullName>
    </submittedName>
</protein>
<sequence length="69" mass="8065">MGSWLFLELRQQLFVGPGFIPPNYWLLPCGSRPALQNPEGIEMGYEIIYSQHLFFTCTTGLRRDQRFVQ</sequence>
<evidence type="ECO:0000313" key="2">
    <source>
        <dbReference type="Proteomes" id="UP001396334"/>
    </source>
</evidence>
<comment type="caution">
    <text evidence="1">The sequence shown here is derived from an EMBL/GenBank/DDBJ whole genome shotgun (WGS) entry which is preliminary data.</text>
</comment>
<evidence type="ECO:0000313" key="1">
    <source>
        <dbReference type="EMBL" id="KAK9018530.1"/>
    </source>
</evidence>
<dbReference type="EMBL" id="JBBPBN010000019">
    <property type="protein sequence ID" value="KAK9018530.1"/>
    <property type="molecule type" value="Genomic_DNA"/>
</dbReference>
<dbReference type="Proteomes" id="UP001396334">
    <property type="component" value="Unassembled WGS sequence"/>
</dbReference>
<organism evidence="1 2">
    <name type="scientific">Hibiscus sabdariffa</name>
    <name type="common">roselle</name>
    <dbReference type="NCBI Taxonomy" id="183260"/>
    <lineage>
        <taxon>Eukaryota</taxon>
        <taxon>Viridiplantae</taxon>
        <taxon>Streptophyta</taxon>
        <taxon>Embryophyta</taxon>
        <taxon>Tracheophyta</taxon>
        <taxon>Spermatophyta</taxon>
        <taxon>Magnoliopsida</taxon>
        <taxon>eudicotyledons</taxon>
        <taxon>Gunneridae</taxon>
        <taxon>Pentapetalae</taxon>
        <taxon>rosids</taxon>
        <taxon>malvids</taxon>
        <taxon>Malvales</taxon>
        <taxon>Malvaceae</taxon>
        <taxon>Malvoideae</taxon>
        <taxon>Hibiscus</taxon>
    </lineage>
</organism>